<reference evidence="2" key="1">
    <citation type="journal article" date="2019" name="Int. J. Syst. Evol. Microbiol.">
        <title>The Global Catalogue of Microorganisms (GCM) 10K type strain sequencing project: providing services to taxonomists for standard genome sequencing and annotation.</title>
        <authorList>
            <consortium name="The Broad Institute Genomics Platform"/>
            <consortium name="The Broad Institute Genome Sequencing Center for Infectious Disease"/>
            <person name="Wu L."/>
            <person name="Ma J."/>
        </authorList>
    </citation>
    <scope>NUCLEOTIDE SEQUENCE [LARGE SCALE GENOMIC DNA]</scope>
    <source>
        <strain evidence="2">JCM 17225</strain>
    </source>
</reference>
<keyword evidence="2" id="KW-1185">Reference proteome</keyword>
<sequence>MGMPYGTYGAQSQSLASRDGAGSYQLPDGSWHKASRLVFDGVRLIVKDSAASKQRFTSETVQQIVVKQDAFLVVRDLPGRQVLPARPDFLHSCVNSQGVRLLALYAPGGRPTYFLSRPHTSMQLLPAGKAAFKTAMLAIIKDAPALSAKVVSDQLGRNEAVQIMQEYVASLRPNPSGKQ</sequence>
<comment type="caution">
    <text evidence="1">The sequence shown here is derived from an EMBL/GenBank/DDBJ whole genome shotgun (WGS) entry which is preliminary data.</text>
</comment>
<proteinExistence type="predicted"/>
<protein>
    <submittedName>
        <fullName evidence="1">Uncharacterized protein</fullName>
    </submittedName>
</protein>
<dbReference type="Proteomes" id="UP001501469">
    <property type="component" value="Unassembled WGS sequence"/>
</dbReference>
<gene>
    <name evidence="1" type="ORF">GCM10022409_28670</name>
</gene>
<evidence type="ECO:0000313" key="1">
    <source>
        <dbReference type="EMBL" id="GAA4040949.1"/>
    </source>
</evidence>
<organism evidence="1 2">
    <name type="scientific">Hymenobacter glaciei</name>
    <dbReference type="NCBI Taxonomy" id="877209"/>
    <lineage>
        <taxon>Bacteria</taxon>
        <taxon>Pseudomonadati</taxon>
        <taxon>Bacteroidota</taxon>
        <taxon>Cytophagia</taxon>
        <taxon>Cytophagales</taxon>
        <taxon>Hymenobacteraceae</taxon>
        <taxon>Hymenobacter</taxon>
    </lineage>
</organism>
<dbReference type="EMBL" id="BAABDK010000022">
    <property type="protein sequence ID" value="GAA4040949.1"/>
    <property type="molecule type" value="Genomic_DNA"/>
</dbReference>
<evidence type="ECO:0000313" key="2">
    <source>
        <dbReference type="Proteomes" id="UP001501469"/>
    </source>
</evidence>
<accession>A0ABP7UDR2</accession>
<name>A0ABP7UDR2_9BACT</name>